<dbReference type="Proteomes" id="UP001055439">
    <property type="component" value="Chromosome 4"/>
</dbReference>
<reference evidence="2" key="1">
    <citation type="submission" date="2022-05" db="EMBL/GenBank/DDBJ databases">
        <title>The Musa troglodytarum L. genome provides insights into the mechanism of non-climacteric behaviour and enrichment of carotenoids.</title>
        <authorList>
            <person name="Wang J."/>
        </authorList>
    </citation>
    <scope>NUCLEOTIDE SEQUENCE</scope>
    <source>
        <tissue evidence="2">Leaf</tissue>
    </source>
</reference>
<evidence type="ECO:0000313" key="3">
    <source>
        <dbReference type="Proteomes" id="UP001055439"/>
    </source>
</evidence>
<name>A0A9E7FMK7_9LILI</name>
<organism evidence="2 3">
    <name type="scientific">Musa troglodytarum</name>
    <name type="common">fe'i banana</name>
    <dbReference type="NCBI Taxonomy" id="320322"/>
    <lineage>
        <taxon>Eukaryota</taxon>
        <taxon>Viridiplantae</taxon>
        <taxon>Streptophyta</taxon>
        <taxon>Embryophyta</taxon>
        <taxon>Tracheophyta</taxon>
        <taxon>Spermatophyta</taxon>
        <taxon>Magnoliopsida</taxon>
        <taxon>Liliopsida</taxon>
        <taxon>Zingiberales</taxon>
        <taxon>Musaceae</taxon>
        <taxon>Musa</taxon>
    </lineage>
</organism>
<dbReference type="EMBL" id="CP097506">
    <property type="protein sequence ID" value="URD97766.1"/>
    <property type="molecule type" value="Genomic_DNA"/>
</dbReference>
<accession>A0A9E7FMK7</accession>
<evidence type="ECO:0000256" key="1">
    <source>
        <dbReference type="SAM" id="MobiDB-lite"/>
    </source>
</evidence>
<feature type="region of interest" description="Disordered" evidence="1">
    <location>
        <begin position="1"/>
        <end position="21"/>
    </location>
</feature>
<keyword evidence="3" id="KW-1185">Reference proteome</keyword>
<dbReference type="AlphaFoldDB" id="A0A9E7FMK7"/>
<proteinExistence type="predicted"/>
<sequence length="82" mass="9009">MRAPCDSARQQPHHEAAVSAKAKSKKRSVAFQLHILHSDDALAQSAVRIFLSALGRAVNCFGTSVLIIRRRKIVVVLLYPTS</sequence>
<protein>
    <submittedName>
        <fullName evidence="2">Uncharacterized protein</fullName>
    </submittedName>
</protein>
<evidence type="ECO:0000313" key="2">
    <source>
        <dbReference type="EMBL" id="URD97766.1"/>
    </source>
</evidence>
<gene>
    <name evidence="2" type="ORF">MUK42_35406</name>
</gene>